<dbReference type="InterPro" id="IPR036412">
    <property type="entry name" value="HAD-like_sf"/>
</dbReference>
<dbReference type="InterPro" id="IPR023214">
    <property type="entry name" value="HAD_sf"/>
</dbReference>
<proteinExistence type="predicted"/>
<protein>
    <submittedName>
        <fullName evidence="1">HAD family hydrolase</fullName>
    </submittedName>
</protein>
<gene>
    <name evidence="1" type="ORF">HUV48_06520</name>
</gene>
<dbReference type="AlphaFoldDB" id="A0A850H394"/>
<keyword evidence="2" id="KW-1185">Reference proteome</keyword>
<reference evidence="1 2" key="1">
    <citation type="submission" date="2020-06" db="EMBL/GenBank/DDBJ databases">
        <title>Altererythrobacter sp. HHU K3-1.</title>
        <authorList>
            <person name="Zhang D."/>
            <person name="Xue H."/>
        </authorList>
    </citation>
    <scope>NUCLEOTIDE SEQUENCE [LARGE SCALE GENOMIC DNA]</scope>
    <source>
        <strain evidence="1 2">HHU K3-1</strain>
    </source>
</reference>
<dbReference type="RefSeq" id="WP_176266983.1">
    <property type="nucleotide sequence ID" value="NZ_JABWGV010000002.1"/>
</dbReference>
<dbReference type="SUPFAM" id="SSF56784">
    <property type="entry name" value="HAD-like"/>
    <property type="match status" value="1"/>
</dbReference>
<evidence type="ECO:0000313" key="1">
    <source>
        <dbReference type="EMBL" id="NVD44672.1"/>
    </source>
</evidence>
<dbReference type="EMBL" id="JABWGV010000002">
    <property type="protein sequence ID" value="NVD44672.1"/>
    <property type="molecule type" value="Genomic_DNA"/>
</dbReference>
<organism evidence="1 2">
    <name type="scientific">Qipengyuania atrilutea</name>
    <dbReference type="NCBI Taxonomy" id="2744473"/>
    <lineage>
        <taxon>Bacteria</taxon>
        <taxon>Pseudomonadati</taxon>
        <taxon>Pseudomonadota</taxon>
        <taxon>Alphaproteobacteria</taxon>
        <taxon>Sphingomonadales</taxon>
        <taxon>Erythrobacteraceae</taxon>
        <taxon>Qipengyuania</taxon>
    </lineage>
</organism>
<evidence type="ECO:0000313" key="2">
    <source>
        <dbReference type="Proteomes" id="UP000561438"/>
    </source>
</evidence>
<comment type="caution">
    <text evidence="1">The sequence shown here is derived from an EMBL/GenBank/DDBJ whole genome shotgun (WGS) entry which is preliminary data.</text>
</comment>
<keyword evidence="1" id="KW-0378">Hydrolase</keyword>
<dbReference type="GO" id="GO:0016787">
    <property type="term" value="F:hydrolase activity"/>
    <property type="evidence" value="ECO:0007669"/>
    <property type="project" value="UniProtKB-KW"/>
</dbReference>
<dbReference type="Proteomes" id="UP000561438">
    <property type="component" value="Unassembled WGS sequence"/>
</dbReference>
<name>A0A850H394_9SPHN</name>
<dbReference type="Gene3D" id="3.40.50.1000">
    <property type="entry name" value="HAD superfamily/HAD-like"/>
    <property type="match status" value="1"/>
</dbReference>
<sequence>MSAASRPLIVSDCDEVLLHMVSHFKDWLAESQGVDFTLEGNNFADAMRWQESGEPVGEEEIWRLLGRFFDTEMPRQMAIPGAIDALNSLAEIADVVILTNLVDKRREMRAQQLAEHGLNVRVFTNQGPKGPALAAIVEEYQPSHTIFIDDLAQHHRSAKETVVGITTLHLCGEPMLAPHIDCAHVAGDADARIDTWDEALPWIRAQLERQGALQGKDGR</sequence>
<accession>A0A850H394</accession>